<proteinExistence type="predicted"/>
<evidence type="ECO:0000313" key="1">
    <source>
        <dbReference type="EMBL" id="KXZ44447.1"/>
    </source>
</evidence>
<comment type="caution">
    <text evidence="1">The sequence shown here is derived from an EMBL/GenBank/DDBJ whole genome shotgun (WGS) entry which is preliminary data.</text>
</comment>
<name>A0A150G3M2_GONPE</name>
<organism evidence="1 2">
    <name type="scientific">Gonium pectorale</name>
    <name type="common">Green alga</name>
    <dbReference type="NCBI Taxonomy" id="33097"/>
    <lineage>
        <taxon>Eukaryota</taxon>
        <taxon>Viridiplantae</taxon>
        <taxon>Chlorophyta</taxon>
        <taxon>core chlorophytes</taxon>
        <taxon>Chlorophyceae</taxon>
        <taxon>CS clade</taxon>
        <taxon>Chlamydomonadales</taxon>
        <taxon>Volvocaceae</taxon>
        <taxon>Gonium</taxon>
    </lineage>
</organism>
<dbReference type="Proteomes" id="UP000075714">
    <property type="component" value="Unassembled WGS sequence"/>
</dbReference>
<dbReference type="OrthoDB" id="563448at2759"/>
<dbReference type="AlphaFoldDB" id="A0A150G3M2"/>
<evidence type="ECO:0008006" key="3">
    <source>
        <dbReference type="Google" id="ProtNLM"/>
    </source>
</evidence>
<protein>
    <recommendedName>
        <fullName evidence="3">MYND-type domain-containing protein</fullName>
    </recommendedName>
</protein>
<accession>A0A150G3M2</accession>
<gene>
    <name evidence="1" type="ORF">GPECTOR_67g287</name>
</gene>
<dbReference type="EMBL" id="LSYV01000068">
    <property type="protein sequence ID" value="KXZ44447.1"/>
    <property type="molecule type" value="Genomic_DNA"/>
</dbReference>
<evidence type="ECO:0000313" key="2">
    <source>
        <dbReference type="Proteomes" id="UP000075714"/>
    </source>
</evidence>
<sequence length="775" mass="82636">MQRLAKGILGTHALRAFGKLMWEAAEQLQHQQQPGRRFLAGALDLMTALDYVMTPFLSESTHDLQLPLRLELRLELGGSGLMDHWARLMLLLSSRAGTNGVDASALAVQLHRTGFILVYNCSCQPELLREGPFLSYLASLYLVQLCAALDGGPVYGMPVQGTHEGAAALPAARAPLLPLLDAPTAISPNKATYFAEWVLFTWALVARESREELQADLRLGGSSGLAACPGAASPGPSSAAGGCGWRQERSAARRGAAAGRLRLPAARAGAVAEKALLCARMSFPELSDAASVPAWVHDRMAAYWRLLLRAAASPRLKDSTPDTPPGMNFGGMPWSDPWELVTDLHVPDTALHRLPPGPTPDVSAALSAGLLPAVERMLRRNDGPGLSLSSWPGGFAAYERAAAGWAQLLAFGPRDAVFSLLATAVKRMFATIGVTRESEPTNAAPVTHASAASGRALELLVSAAPLRWLVAQLQEAGPDAGAAARGEGPAEEVPAAADGDGGLSQLQLVASFVALLLVDLMMGVHGPVISAAYKELALPPVVPELLTWFPVIVTALDRRQPAHWGRLLAAALLHLAREEGDTYAQQLGPPLRRALWAVICQAPERVTEVLADIDECLDDLQDVVSKVARSQGRPPISRKEQMVPILQRVLGPFGLLPDLGLLAVLEATAAFGRGDRRRGEAVGAASGMAHGQQRRWSPPADVEPWLRVGKLLASSAEVVATLPRRCHNSLCTNMSGDSEKHLSLTVRCGCRLPTCDRSYCSMRCHAEDAVVRPHC</sequence>
<keyword evidence="2" id="KW-1185">Reference proteome</keyword>
<reference evidence="2" key="1">
    <citation type="journal article" date="2016" name="Nat. Commun.">
        <title>The Gonium pectorale genome demonstrates co-option of cell cycle regulation during the evolution of multicellularity.</title>
        <authorList>
            <person name="Hanschen E.R."/>
            <person name="Marriage T.N."/>
            <person name="Ferris P.J."/>
            <person name="Hamaji T."/>
            <person name="Toyoda A."/>
            <person name="Fujiyama A."/>
            <person name="Neme R."/>
            <person name="Noguchi H."/>
            <person name="Minakuchi Y."/>
            <person name="Suzuki M."/>
            <person name="Kawai-Toyooka H."/>
            <person name="Smith D.R."/>
            <person name="Sparks H."/>
            <person name="Anderson J."/>
            <person name="Bakaric R."/>
            <person name="Luria V."/>
            <person name="Karger A."/>
            <person name="Kirschner M.W."/>
            <person name="Durand P.M."/>
            <person name="Michod R.E."/>
            <person name="Nozaki H."/>
            <person name="Olson B.J."/>
        </authorList>
    </citation>
    <scope>NUCLEOTIDE SEQUENCE [LARGE SCALE GENOMIC DNA]</scope>
    <source>
        <strain evidence="2">NIES-2863</strain>
    </source>
</reference>